<dbReference type="RefSeq" id="WP_301755374.1">
    <property type="nucleotide sequence ID" value="NZ_JAUJSQ010000003.1"/>
</dbReference>
<keyword evidence="2" id="KW-1185">Reference proteome</keyword>
<dbReference type="EMBL" id="JAUJSQ010000003">
    <property type="protein sequence ID" value="MDN7932049.1"/>
    <property type="molecule type" value="Genomic_DNA"/>
</dbReference>
<protein>
    <recommendedName>
        <fullName evidence="3">Phage protein</fullName>
    </recommendedName>
</protein>
<evidence type="ECO:0000313" key="2">
    <source>
        <dbReference type="Proteomes" id="UP001171606"/>
    </source>
</evidence>
<name>A0ABT8PAC7_9BURK</name>
<organism evidence="1 2">
    <name type="scientific">Burkholderia metallica</name>
    <dbReference type="NCBI Taxonomy" id="488729"/>
    <lineage>
        <taxon>Bacteria</taxon>
        <taxon>Pseudomonadati</taxon>
        <taxon>Pseudomonadota</taxon>
        <taxon>Betaproteobacteria</taxon>
        <taxon>Burkholderiales</taxon>
        <taxon>Burkholderiaceae</taxon>
        <taxon>Burkholderia</taxon>
        <taxon>Burkholderia cepacia complex</taxon>
    </lineage>
</organism>
<evidence type="ECO:0008006" key="3">
    <source>
        <dbReference type="Google" id="ProtNLM"/>
    </source>
</evidence>
<accession>A0ABT8PAC7</accession>
<sequence>MKYDFLIGHMEASQLKALIGAAYTDNRRLADEMARNDLIAAASKMRLISMELDEAEQE</sequence>
<reference evidence="1" key="1">
    <citation type="submission" date="2023-07" db="EMBL/GenBank/DDBJ databases">
        <title>A collection of bacterial strains from the Burkholderia cepacia Research Laboratory and Repository.</title>
        <authorList>
            <person name="Lipuma J."/>
            <person name="Spilker T."/>
            <person name="Caverly L."/>
        </authorList>
    </citation>
    <scope>NUCLEOTIDE SEQUENCE</scope>
    <source>
        <strain evidence="1">AU42020</strain>
    </source>
</reference>
<evidence type="ECO:0000313" key="1">
    <source>
        <dbReference type="EMBL" id="MDN7932049.1"/>
    </source>
</evidence>
<gene>
    <name evidence="1" type="ORF">QZM52_12235</name>
</gene>
<dbReference type="Proteomes" id="UP001171606">
    <property type="component" value="Unassembled WGS sequence"/>
</dbReference>
<proteinExistence type="predicted"/>
<comment type="caution">
    <text evidence="1">The sequence shown here is derived from an EMBL/GenBank/DDBJ whole genome shotgun (WGS) entry which is preliminary data.</text>
</comment>